<gene>
    <name evidence="2" type="ORF">C1645_830113</name>
</gene>
<evidence type="ECO:0000313" key="2">
    <source>
        <dbReference type="EMBL" id="RIA85884.1"/>
    </source>
</evidence>
<organism evidence="2 3">
    <name type="scientific">Glomus cerebriforme</name>
    <dbReference type="NCBI Taxonomy" id="658196"/>
    <lineage>
        <taxon>Eukaryota</taxon>
        <taxon>Fungi</taxon>
        <taxon>Fungi incertae sedis</taxon>
        <taxon>Mucoromycota</taxon>
        <taxon>Glomeromycotina</taxon>
        <taxon>Glomeromycetes</taxon>
        <taxon>Glomerales</taxon>
        <taxon>Glomeraceae</taxon>
        <taxon>Glomus</taxon>
    </lineage>
</organism>
<proteinExistence type="predicted"/>
<evidence type="ECO:0000313" key="3">
    <source>
        <dbReference type="Proteomes" id="UP000265703"/>
    </source>
</evidence>
<accession>A0A397ST82</accession>
<dbReference type="OrthoDB" id="5950721at2759"/>
<keyword evidence="3" id="KW-1185">Reference proteome</keyword>
<protein>
    <submittedName>
        <fullName evidence="2">Uncharacterized protein</fullName>
    </submittedName>
</protein>
<evidence type="ECO:0000256" key="1">
    <source>
        <dbReference type="SAM" id="MobiDB-lite"/>
    </source>
</evidence>
<dbReference type="EMBL" id="QKYT01000398">
    <property type="protein sequence ID" value="RIA85884.1"/>
    <property type="molecule type" value="Genomic_DNA"/>
</dbReference>
<name>A0A397ST82_9GLOM</name>
<feature type="region of interest" description="Disordered" evidence="1">
    <location>
        <begin position="46"/>
        <end position="90"/>
    </location>
</feature>
<reference evidence="2 3" key="1">
    <citation type="submission" date="2018-06" db="EMBL/GenBank/DDBJ databases">
        <title>Comparative genomics reveals the genomic features of Rhizophagus irregularis, R. cerebriforme, R. diaphanum and Gigaspora rosea, and their symbiotic lifestyle signature.</title>
        <authorList>
            <person name="Morin E."/>
            <person name="San Clemente H."/>
            <person name="Chen E.C.H."/>
            <person name="De La Providencia I."/>
            <person name="Hainaut M."/>
            <person name="Kuo A."/>
            <person name="Kohler A."/>
            <person name="Murat C."/>
            <person name="Tang N."/>
            <person name="Roy S."/>
            <person name="Loubradou J."/>
            <person name="Henrissat B."/>
            <person name="Grigoriev I.V."/>
            <person name="Corradi N."/>
            <person name="Roux C."/>
            <person name="Martin F.M."/>
        </authorList>
    </citation>
    <scope>NUCLEOTIDE SEQUENCE [LARGE SCALE GENOMIC DNA]</scope>
    <source>
        <strain evidence="2 3">DAOM 227022</strain>
    </source>
</reference>
<dbReference type="Proteomes" id="UP000265703">
    <property type="component" value="Unassembled WGS sequence"/>
</dbReference>
<dbReference type="AlphaFoldDB" id="A0A397ST82"/>
<comment type="caution">
    <text evidence="2">The sequence shown here is derived from an EMBL/GenBank/DDBJ whole genome shotgun (WGS) entry which is preliminary data.</text>
</comment>
<sequence length="120" mass="13283">MSSMDNMNNNHPQIAGFINNLQPTVTQMNPSNINFCNGANGSNFPMSNSTPYNYAPDNYNDHNYQQSASSNSSTPQNIPQPTQFTSPFNSFNITFNSPPPTFSFEFKVTITPVSFSPTNN</sequence>
<feature type="compositionally biased region" description="Polar residues" evidence="1">
    <location>
        <begin position="61"/>
        <end position="90"/>
    </location>
</feature>